<dbReference type="EMBL" id="LAZP02000280">
    <property type="protein sequence ID" value="PFH58563.1"/>
    <property type="molecule type" value="Genomic_DNA"/>
</dbReference>
<feature type="compositionally biased region" description="Basic and acidic residues" evidence="2">
    <location>
        <begin position="278"/>
        <end position="288"/>
    </location>
</feature>
<reference evidence="3 4" key="2">
    <citation type="journal article" date="2017" name="Sci. Rep.">
        <title>Ant-infecting Ophiocordyceps genomes reveal a high diversity of potential behavioral manipulation genes and a possible major role for enterotoxins.</title>
        <authorList>
            <person name="de Bekker C."/>
            <person name="Ohm R.A."/>
            <person name="Evans H.C."/>
            <person name="Brachmann A."/>
            <person name="Hughes D.P."/>
        </authorList>
    </citation>
    <scope>NUCLEOTIDE SEQUENCE [LARGE SCALE GENOMIC DNA]</scope>
    <source>
        <strain evidence="3 4">SC16a</strain>
    </source>
</reference>
<accession>A0A2A9PCF9</accession>
<feature type="compositionally biased region" description="Polar residues" evidence="2">
    <location>
        <begin position="237"/>
        <end position="247"/>
    </location>
</feature>
<proteinExistence type="inferred from homology"/>
<feature type="region of interest" description="Disordered" evidence="2">
    <location>
        <begin position="210"/>
        <end position="329"/>
    </location>
</feature>
<comment type="similarity">
    <text evidence="1">Belongs to the CWC16 family.</text>
</comment>
<gene>
    <name evidence="3" type="ORF">XA68_13541</name>
</gene>
<evidence type="ECO:0000313" key="4">
    <source>
        <dbReference type="Proteomes" id="UP000037136"/>
    </source>
</evidence>
<keyword evidence="4" id="KW-1185">Reference proteome</keyword>
<feature type="compositionally biased region" description="Low complexity" evidence="2">
    <location>
        <begin position="255"/>
        <end position="273"/>
    </location>
</feature>
<dbReference type="GO" id="GO:0000398">
    <property type="term" value="P:mRNA splicing, via spliceosome"/>
    <property type="evidence" value="ECO:0007669"/>
    <property type="project" value="InterPro"/>
</dbReference>
<dbReference type="STRING" id="268505.A0A2A9PCF9"/>
<dbReference type="InterPro" id="IPR007590">
    <property type="entry name" value="Saf4/Yju2"/>
</dbReference>
<sequence length="329" mass="35898">MGRYQPPDGETTGSKAKRTKPATVRFEMPFAVWCSSCPRPTLIGQGVRFNAEKRRVGAYLTTPLWSFRFRHGECGGGLEIRTDPRNTAYVVVSGGTKRSVDDDDVHGAVGAGRGEEESRRKSAFDSLEKTIEHRERLRLADDRICGLVDASHRFWHDPYAQNQRLRRAFRPGRIRRQQDAAEGDRLREAMGLAFDLVPSSSDDARRAAAVSFGPHDSSDSSSSDTDALSKPLFTPAADTNHSSSQPRQHAPPPTSSSSSSSSASLASLASELAAKNRAARDPFLRDRCLPPAPRLLGVKRKRPASRTPPVKAGARQDGASSGLVQYDSD</sequence>
<comment type="caution">
    <text evidence="3">The sequence shown here is derived from an EMBL/GenBank/DDBJ whole genome shotgun (WGS) entry which is preliminary data.</text>
</comment>
<organism evidence="3 4">
    <name type="scientific">Ophiocordyceps unilateralis</name>
    <name type="common">Zombie-ant fungus</name>
    <name type="synonym">Torrubia unilateralis</name>
    <dbReference type="NCBI Taxonomy" id="268505"/>
    <lineage>
        <taxon>Eukaryota</taxon>
        <taxon>Fungi</taxon>
        <taxon>Dikarya</taxon>
        <taxon>Ascomycota</taxon>
        <taxon>Pezizomycotina</taxon>
        <taxon>Sordariomycetes</taxon>
        <taxon>Hypocreomycetidae</taxon>
        <taxon>Hypocreales</taxon>
        <taxon>Ophiocordycipitaceae</taxon>
        <taxon>Ophiocordyceps</taxon>
    </lineage>
</organism>
<protein>
    <submittedName>
        <fullName evidence="3">Uncharacterized protein</fullName>
    </submittedName>
</protein>
<evidence type="ECO:0000313" key="3">
    <source>
        <dbReference type="EMBL" id="PFH58563.1"/>
    </source>
</evidence>
<evidence type="ECO:0000256" key="1">
    <source>
        <dbReference type="ARBA" id="ARBA00005595"/>
    </source>
</evidence>
<dbReference type="PANTHER" id="PTHR12111:SF2">
    <property type="entry name" value="SPLICING FACTOR YJU2B-RELATED"/>
    <property type="match status" value="1"/>
</dbReference>
<name>A0A2A9PCF9_OPHUN</name>
<dbReference type="GO" id="GO:0005684">
    <property type="term" value="C:U2-type spliceosomal complex"/>
    <property type="evidence" value="ECO:0007669"/>
    <property type="project" value="TreeGrafter"/>
</dbReference>
<dbReference type="OrthoDB" id="360327at2759"/>
<feature type="region of interest" description="Disordered" evidence="2">
    <location>
        <begin position="1"/>
        <end position="20"/>
    </location>
</feature>
<dbReference type="AlphaFoldDB" id="A0A2A9PCF9"/>
<dbReference type="GO" id="GO:0071014">
    <property type="term" value="C:post-mRNA release spliceosomal complex"/>
    <property type="evidence" value="ECO:0007669"/>
    <property type="project" value="TreeGrafter"/>
</dbReference>
<reference evidence="3 4" key="1">
    <citation type="journal article" date="2015" name="BMC Genomics">
        <title>Gene expression during zombie ant biting behavior reflects the complexity underlying fungal parasitic behavioral manipulation.</title>
        <authorList>
            <person name="de Bekker C."/>
            <person name="Ohm R.A."/>
            <person name="Loreto R.G."/>
            <person name="Sebastian A."/>
            <person name="Albert I."/>
            <person name="Merrow M."/>
            <person name="Brachmann A."/>
            <person name="Hughes D.P."/>
        </authorList>
    </citation>
    <scope>NUCLEOTIDE SEQUENCE [LARGE SCALE GENOMIC DNA]</scope>
    <source>
        <strain evidence="3 4">SC16a</strain>
    </source>
</reference>
<evidence type="ECO:0000256" key="2">
    <source>
        <dbReference type="SAM" id="MobiDB-lite"/>
    </source>
</evidence>
<dbReference type="Proteomes" id="UP000037136">
    <property type="component" value="Unassembled WGS sequence"/>
</dbReference>
<dbReference type="Pfam" id="PF04502">
    <property type="entry name" value="Saf4_Yju2"/>
    <property type="match status" value="1"/>
</dbReference>
<dbReference type="PANTHER" id="PTHR12111">
    <property type="entry name" value="SPLICING FACTOR YJU2"/>
    <property type="match status" value="1"/>
</dbReference>